<reference evidence="1" key="1">
    <citation type="journal article" date="2022" name="bioRxiv">
        <title>Sequencing and chromosome-scale assembly of the giantPleurodeles waltlgenome.</title>
        <authorList>
            <person name="Brown T."/>
            <person name="Elewa A."/>
            <person name="Iarovenko S."/>
            <person name="Subramanian E."/>
            <person name="Araus A.J."/>
            <person name="Petzold A."/>
            <person name="Susuki M."/>
            <person name="Suzuki K.-i.T."/>
            <person name="Hayashi T."/>
            <person name="Toyoda A."/>
            <person name="Oliveira C."/>
            <person name="Osipova E."/>
            <person name="Leigh N.D."/>
            <person name="Simon A."/>
            <person name="Yun M.H."/>
        </authorList>
    </citation>
    <scope>NUCLEOTIDE SEQUENCE</scope>
    <source>
        <strain evidence="1">20211129_DDA</strain>
        <tissue evidence="1">Liver</tissue>
    </source>
</reference>
<dbReference type="EMBL" id="JANPWB010000002">
    <property type="protein sequence ID" value="KAJ1206945.1"/>
    <property type="molecule type" value="Genomic_DNA"/>
</dbReference>
<keyword evidence="2" id="KW-1185">Reference proteome</keyword>
<evidence type="ECO:0000313" key="1">
    <source>
        <dbReference type="EMBL" id="KAJ1206945.1"/>
    </source>
</evidence>
<dbReference type="PANTHER" id="PTHR22573">
    <property type="entry name" value="PHOSPHOHEXOMUTASE FAMILY MEMBER"/>
    <property type="match status" value="1"/>
</dbReference>
<organism evidence="1 2">
    <name type="scientific">Pleurodeles waltl</name>
    <name type="common">Iberian ribbed newt</name>
    <dbReference type="NCBI Taxonomy" id="8319"/>
    <lineage>
        <taxon>Eukaryota</taxon>
        <taxon>Metazoa</taxon>
        <taxon>Chordata</taxon>
        <taxon>Craniata</taxon>
        <taxon>Vertebrata</taxon>
        <taxon>Euteleostomi</taxon>
        <taxon>Amphibia</taxon>
        <taxon>Batrachia</taxon>
        <taxon>Caudata</taxon>
        <taxon>Salamandroidea</taxon>
        <taxon>Salamandridae</taxon>
        <taxon>Pleurodelinae</taxon>
        <taxon>Pleurodeles</taxon>
    </lineage>
</organism>
<dbReference type="GO" id="GO:0004614">
    <property type="term" value="F:phosphoglucomutase activity"/>
    <property type="evidence" value="ECO:0007669"/>
    <property type="project" value="InterPro"/>
</dbReference>
<dbReference type="Gene3D" id="3.30.310.50">
    <property type="entry name" value="Alpha-D-phosphohexomutase, C-terminal domain"/>
    <property type="match status" value="1"/>
</dbReference>
<proteinExistence type="predicted"/>
<protein>
    <submittedName>
        <fullName evidence="1">Uncharacterized protein</fullName>
    </submittedName>
</protein>
<dbReference type="InterPro" id="IPR045244">
    <property type="entry name" value="PGM"/>
</dbReference>
<dbReference type="GO" id="GO:0005912">
    <property type="term" value="C:adherens junction"/>
    <property type="evidence" value="ECO:0007669"/>
    <property type="project" value="TreeGrafter"/>
</dbReference>
<accession>A0AAV7VZ27</accession>
<comment type="caution">
    <text evidence="1">The sequence shown here is derived from an EMBL/GenBank/DDBJ whole genome shotgun (WGS) entry which is preliminary data.</text>
</comment>
<dbReference type="GO" id="GO:0005829">
    <property type="term" value="C:cytosol"/>
    <property type="evidence" value="ECO:0007669"/>
    <property type="project" value="TreeGrafter"/>
</dbReference>
<dbReference type="GO" id="GO:0030055">
    <property type="term" value="C:cell-substrate junction"/>
    <property type="evidence" value="ECO:0007669"/>
    <property type="project" value="TreeGrafter"/>
</dbReference>
<dbReference type="Pfam" id="PF24947">
    <property type="entry name" value="PGM1_C_vert_fung"/>
    <property type="match status" value="1"/>
</dbReference>
<dbReference type="GO" id="GO:0005975">
    <property type="term" value="P:carbohydrate metabolic process"/>
    <property type="evidence" value="ECO:0007669"/>
    <property type="project" value="InterPro"/>
</dbReference>
<dbReference type="AlphaFoldDB" id="A0AAV7VZ27"/>
<dbReference type="SUPFAM" id="SSF55957">
    <property type="entry name" value="Phosphoglucomutase, C-terminal domain"/>
    <property type="match status" value="1"/>
</dbReference>
<dbReference type="GO" id="GO:0030239">
    <property type="term" value="P:myofibril assembly"/>
    <property type="evidence" value="ECO:0007669"/>
    <property type="project" value="TreeGrafter"/>
</dbReference>
<feature type="non-terminal residue" evidence="1">
    <location>
        <position position="105"/>
    </location>
</feature>
<dbReference type="Proteomes" id="UP001066276">
    <property type="component" value="Chromosome 1_2"/>
</dbReference>
<dbReference type="PANTHER" id="PTHR22573:SF27">
    <property type="entry name" value="PHOSPHOGLUCOMUTASE-LIKE PROTEIN 5"/>
    <property type="match status" value="1"/>
</dbReference>
<name>A0AAV7VZ27_PLEWA</name>
<feature type="non-terminal residue" evidence="1">
    <location>
        <position position="1"/>
    </location>
</feature>
<evidence type="ECO:0000313" key="2">
    <source>
        <dbReference type="Proteomes" id="UP001066276"/>
    </source>
</evidence>
<dbReference type="GO" id="GO:0014706">
    <property type="term" value="P:striated muscle tissue development"/>
    <property type="evidence" value="ECO:0007669"/>
    <property type="project" value="TreeGrafter"/>
</dbReference>
<dbReference type="InterPro" id="IPR036900">
    <property type="entry name" value="A-D-PHexomutase_C_sf"/>
</dbReference>
<sequence length="105" mass="12052">FDYEALEPRAAFFIMRDLEALITEKSFRSQQFAVGSNVYTVEKSDSFEYVDPVDGTVSKKQGLRIFFKDSCRLIFRLSSSASLGATFRIYAESYEKDPSTHDREP</sequence>
<dbReference type="GO" id="GO:0042383">
    <property type="term" value="C:sarcolemma"/>
    <property type="evidence" value="ECO:0007669"/>
    <property type="project" value="TreeGrafter"/>
</dbReference>
<gene>
    <name evidence="1" type="ORF">NDU88_002338</name>
</gene>